<sequence length="323" mass="36374">MASRNIVVSCRKLTGLQVRGFYSDKIIPLPVTYSREFIPANRDHIPTPETAKAWPHLEHLANEIAPQQSCDVGLLIGYNCPQALVPRQVVSGEENQPFAQRTDLGWSVVGYGNPCLDYGDAIGVSHQVIVKQVMPGLQSSSNLISEVHYVCRTQIKEVVLPADVIKVLESDFVEKASEDSHMSQEDLRFLSKMNKRAVKKPAKKTAAAKPKKAAAKKRPKAKVAKKKPAKKPRSRLPKSQRVLRRPKNAQHRRRPRVLRKLNRPRNKWKLAKVIEVYPGKDGRVRRLKLLISDSTLDGKGKRISKPVHLERPIQKTVTLLEAD</sequence>
<comment type="caution">
    <text evidence="3">The sequence shown here is derived from an EMBL/GenBank/DDBJ whole genome shotgun (WGS) entry which is preliminary data.</text>
</comment>
<feature type="compositionally biased region" description="Basic residues" evidence="1">
    <location>
        <begin position="209"/>
        <end position="255"/>
    </location>
</feature>
<dbReference type="Proteomes" id="UP001221898">
    <property type="component" value="Unassembled WGS sequence"/>
</dbReference>
<evidence type="ECO:0000259" key="2">
    <source>
        <dbReference type="Pfam" id="PF18701"/>
    </source>
</evidence>
<reference evidence="3" key="1">
    <citation type="journal article" date="2023" name="Science">
        <title>Genome structures resolve the early diversification of teleost fishes.</title>
        <authorList>
            <person name="Parey E."/>
            <person name="Louis A."/>
            <person name="Montfort J."/>
            <person name="Bouchez O."/>
            <person name="Roques C."/>
            <person name="Iampietro C."/>
            <person name="Lluch J."/>
            <person name="Castinel A."/>
            <person name="Donnadieu C."/>
            <person name="Desvignes T."/>
            <person name="Floi Bucao C."/>
            <person name="Jouanno E."/>
            <person name="Wen M."/>
            <person name="Mejri S."/>
            <person name="Dirks R."/>
            <person name="Jansen H."/>
            <person name="Henkel C."/>
            <person name="Chen W.J."/>
            <person name="Zahm M."/>
            <person name="Cabau C."/>
            <person name="Klopp C."/>
            <person name="Thompson A.W."/>
            <person name="Robinson-Rechavi M."/>
            <person name="Braasch I."/>
            <person name="Lecointre G."/>
            <person name="Bobe J."/>
            <person name="Postlethwait J.H."/>
            <person name="Berthelot C."/>
            <person name="Roest Crollius H."/>
            <person name="Guiguen Y."/>
        </authorList>
    </citation>
    <scope>NUCLEOTIDE SEQUENCE</scope>
    <source>
        <strain evidence="3">NC1722</strain>
    </source>
</reference>
<dbReference type="PANTHER" id="PTHR47331">
    <property type="entry name" value="PHD-TYPE DOMAIN-CONTAINING PROTEIN"/>
    <property type="match status" value="1"/>
</dbReference>
<dbReference type="PANTHER" id="PTHR47331:SF5">
    <property type="entry name" value="RIBONUCLEASE H"/>
    <property type="match status" value="1"/>
</dbReference>
<feature type="region of interest" description="Disordered" evidence="1">
    <location>
        <begin position="196"/>
        <end position="255"/>
    </location>
</feature>
<dbReference type="Pfam" id="PF18701">
    <property type="entry name" value="DUF5641"/>
    <property type="match status" value="1"/>
</dbReference>
<protein>
    <recommendedName>
        <fullName evidence="2">DUF5641 domain-containing protein</fullName>
    </recommendedName>
</protein>
<evidence type="ECO:0000256" key="1">
    <source>
        <dbReference type="SAM" id="MobiDB-lite"/>
    </source>
</evidence>
<evidence type="ECO:0000313" key="3">
    <source>
        <dbReference type="EMBL" id="KAJ8388602.1"/>
    </source>
</evidence>
<evidence type="ECO:0000313" key="4">
    <source>
        <dbReference type="Proteomes" id="UP001221898"/>
    </source>
</evidence>
<keyword evidence="4" id="KW-1185">Reference proteome</keyword>
<feature type="domain" description="DUF5641" evidence="2">
    <location>
        <begin position="257"/>
        <end position="297"/>
    </location>
</feature>
<name>A0AAD7W987_9TELE</name>
<dbReference type="AlphaFoldDB" id="A0AAD7W987"/>
<organism evidence="3 4">
    <name type="scientific">Aldrovandia affinis</name>
    <dbReference type="NCBI Taxonomy" id="143900"/>
    <lineage>
        <taxon>Eukaryota</taxon>
        <taxon>Metazoa</taxon>
        <taxon>Chordata</taxon>
        <taxon>Craniata</taxon>
        <taxon>Vertebrata</taxon>
        <taxon>Euteleostomi</taxon>
        <taxon>Actinopterygii</taxon>
        <taxon>Neopterygii</taxon>
        <taxon>Teleostei</taxon>
        <taxon>Notacanthiformes</taxon>
        <taxon>Halosauridae</taxon>
        <taxon>Aldrovandia</taxon>
    </lineage>
</organism>
<proteinExistence type="predicted"/>
<dbReference type="InterPro" id="IPR040676">
    <property type="entry name" value="DUF5641"/>
</dbReference>
<gene>
    <name evidence="3" type="ORF">AAFF_G00131670</name>
</gene>
<dbReference type="EMBL" id="JAINUG010000192">
    <property type="protein sequence ID" value="KAJ8388602.1"/>
    <property type="molecule type" value="Genomic_DNA"/>
</dbReference>
<accession>A0AAD7W987</accession>